<accession>A0A5C7IB05</accession>
<keyword evidence="1" id="KW-0677">Repeat</keyword>
<dbReference type="Proteomes" id="UP000323000">
    <property type="component" value="Chromosome 3"/>
</dbReference>
<dbReference type="CDD" id="cd14798">
    <property type="entry name" value="RX-CC_like"/>
    <property type="match status" value="1"/>
</dbReference>
<evidence type="ECO:0000256" key="4">
    <source>
        <dbReference type="SAM" id="Coils"/>
    </source>
</evidence>
<dbReference type="Gene3D" id="3.40.50.300">
    <property type="entry name" value="P-loop containing nucleotide triphosphate hydrolases"/>
    <property type="match status" value="1"/>
</dbReference>
<sequence>MVDAVVSFALNRLTDFLIAEAAFLGRVRKEVQWLKDELEWMQCYIASAEEKQADDPIVRKWLNDITKIAYDAEDVLDKFILQVHDEETDHDQDTNKETKPTGCFPSMSSCIKCKNKVDLPEKVVNLPEKVVNLHDIGNDIEELKIRINDLIRKRELYQLESSSNKGEGNSSNSLAILRQLRRTASFSVEKKVVGHDDDTTRLLAKLLDLDRHRLIVSIYGMGGLGKTTLAGKLYHHLDVKRKFNCRAWVCVSQDYNTHDLLLRIISSFGFTTKKTKELNLMNEEGLERYLHESLQGCSYLLVADDIWKKEAWESFKRAFPDCNNGSRVIITTRSQEVAEVLDERTYAHKLRFLTFDESWQLFCEKAFGNPNANGVEEQWKTLGMEMVQKCGGLPLAVIVLGGLLSNKTQLEKWKALKLCFLYLNLFPEDFEIDIGQLIRLWVAEGFVPPDENRNMEDVAMDNFHELINRSLIQIGKISWGRVATCRVHDLLRELAIEKGRELNLLYIYDQMKRSTNMYTEFRFLRVLKLDGYRPGLWRLREEIGMLIHLKYLGLRESYVDRLPQSIVNLRRLQTLDIFSSARKVELPNEISKLQELRHLFGDFRGNLKIDSLTKLQSLKYVFSQSWININTEKLGNLRELWIYGSTTKEFRFDSIAKLERLEQLVVKLYFQGFVSLQSLTHCSNLMDLRLYGKIEKLPEDIHNVLPHLKCLLLKYSYLEDDPMPLLEKLHSLMILNLGLRFYSGKNLFCSAHGFRRLEILKLDDKDKLEEWQVEEGAMPRLRGLSIPKDSSLRIPERFRSMPPPAECDFERDCKETSSLNGGWSPPSMEASRSTIANRDVGFVTTLLRSLYIQGGELFNKLTKVRLREDDARLYFKMADSNTPMDFKTQVALLKTQMHENAERLKLLVKENDEPRVANLVAIQLIGKESILAQQPYTAVLEAKRAEAAVLEFTWELAVLGSIVGALMLQLVRFQLV</sequence>
<evidence type="ECO:0000259" key="5">
    <source>
        <dbReference type="Pfam" id="PF00931"/>
    </source>
</evidence>
<dbReference type="Pfam" id="PF23559">
    <property type="entry name" value="WHD_DRP"/>
    <property type="match status" value="1"/>
</dbReference>
<feature type="coiled-coil region" evidence="4">
    <location>
        <begin position="133"/>
        <end position="160"/>
    </location>
</feature>
<dbReference type="GO" id="GO:0043531">
    <property type="term" value="F:ADP binding"/>
    <property type="evidence" value="ECO:0007669"/>
    <property type="project" value="InterPro"/>
</dbReference>
<feature type="domain" description="NB-ARC" evidence="5">
    <location>
        <begin position="198"/>
        <end position="369"/>
    </location>
</feature>
<dbReference type="FunFam" id="1.10.10.10:FF:000322">
    <property type="entry name" value="Probable disease resistance protein At1g63360"/>
    <property type="match status" value="1"/>
</dbReference>
<evidence type="ECO:0000259" key="8">
    <source>
        <dbReference type="Pfam" id="PF23598"/>
    </source>
</evidence>
<keyword evidence="4" id="KW-0175">Coiled coil</keyword>
<dbReference type="EMBL" id="VAHF01000003">
    <property type="protein sequence ID" value="TXG65576.1"/>
    <property type="molecule type" value="Genomic_DNA"/>
</dbReference>
<dbReference type="InterPro" id="IPR055414">
    <property type="entry name" value="LRR_R13L4/SHOC2-like"/>
</dbReference>
<dbReference type="SUPFAM" id="SSF52540">
    <property type="entry name" value="P-loop containing nucleoside triphosphate hydrolases"/>
    <property type="match status" value="1"/>
</dbReference>
<name>A0A5C7IB05_9ROSI</name>
<dbReference type="InterPro" id="IPR027417">
    <property type="entry name" value="P-loop_NTPase"/>
</dbReference>
<feature type="domain" description="Disease resistance N-terminal" evidence="6">
    <location>
        <begin position="5"/>
        <end position="91"/>
    </location>
</feature>
<dbReference type="SUPFAM" id="SSF52058">
    <property type="entry name" value="L domain-like"/>
    <property type="match status" value="1"/>
</dbReference>
<dbReference type="InterPro" id="IPR041118">
    <property type="entry name" value="Rx_N"/>
</dbReference>
<organism evidence="9 10">
    <name type="scientific">Acer yangbiense</name>
    <dbReference type="NCBI Taxonomy" id="1000413"/>
    <lineage>
        <taxon>Eukaryota</taxon>
        <taxon>Viridiplantae</taxon>
        <taxon>Streptophyta</taxon>
        <taxon>Embryophyta</taxon>
        <taxon>Tracheophyta</taxon>
        <taxon>Spermatophyta</taxon>
        <taxon>Magnoliopsida</taxon>
        <taxon>eudicotyledons</taxon>
        <taxon>Gunneridae</taxon>
        <taxon>Pentapetalae</taxon>
        <taxon>rosids</taxon>
        <taxon>malvids</taxon>
        <taxon>Sapindales</taxon>
        <taxon>Sapindaceae</taxon>
        <taxon>Hippocastanoideae</taxon>
        <taxon>Acereae</taxon>
        <taxon>Acer</taxon>
    </lineage>
</organism>
<dbReference type="Gene3D" id="1.10.10.10">
    <property type="entry name" value="Winged helix-like DNA-binding domain superfamily/Winged helix DNA-binding domain"/>
    <property type="match status" value="1"/>
</dbReference>
<dbReference type="Gene3D" id="3.80.10.10">
    <property type="entry name" value="Ribonuclease Inhibitor"/>
    <property type="match status" value="1"/>
</dbReference>
<evidence type="ECO:0000313" key="10">
    <source>
        <dbReference type="Proteomes" id="UP000323000"/>
    </source>
</evidence>
<dbReference type="Pfam" id="PF18052">
    <property type="entry name" value="Rx_N"/>
    <property type="match status" value="1"/>
</dbReference>
<gene>
    <name evidence="9" type="ORF">EZV62_006851</name>
</gene>
<proteinExistence type="predicted"/>
<dbReference type="AlphaFoldDB" id="A0A5C7IB05"/>
<dbReference type="GO" id="GO:0098542">
    <property type="term" value="P:defense response to other organism"/>
    <property type="evidence" value="ECO:0007669"/>
    <property type="project" value="TreeGrafter"/>
</dbReference>
<dbReference type="PRINTS" id="PR00364">
    <property type="entry name" value="DISEASERSIST"/>
</dbReference>
<evidence type="ECO:0000256" key="3">
    <source>
        <dbReference type="ARBA" id="ARBA00022821"/>
    </source>
</evidence>
<dbReference type="InterPro" id="IPR038005">
    <property type="entry name" value="RX-like_CC"/>
</dbReference>
<keyword evidence="10" id="KW-1185">Reference proteome</keyword>
<evidence type="ECO:0000313" key="9">
    <source>
        <dbReference type="EMBL" id="TXG65576.1"/>
    </source>
</evidence>
<evidence type="ECO:0000256" key="2">
    <source>
        <dbReference type="ARBA" id="ARBA00022741"/>
    </source>
</evidence>
<dbReference type="InterPro" id="IPR044974">
    <property type="entry name" value="Disease_R_plants"/>
</dbReference>
<dbReference type="PANTHER" id="PTHR23155">
    <property type="entry name" value="DISEASE RESISTANCE PROTEIN RP"/>
    <property type="match status" value="1"/>
</dbReference>
<dbReference type="InterPro" id="IPR058922">
    <property type="entry name" value="WHD_DRP"/>
</dbReference>
<keyword evidence="2" id="KW-0547">Nucleotide-binding</keyword>
<dbReference type="Gene3D" id="1.10.8.430">
    <property type="entry name" value="Helical domain of apoptotic protease-activating factors"/>
    <property type="match status" value="1"/>
</dbReference>
<evidence type="ECO:0008006" key="11">
    <source>
        <dbReference type="Google" id="ProtNLM"/>
    </source>
</evidence>
<keyword evidence="3" id="KW-0611">Plant defense</keyword>
<evidence type="ECO:0000256" key="1">
    <source>
        <dbReference type="ARBA" id="ARBA00022737"/>
    </source>
</evidence>
<dbReference type="PANTHER" id="PTHR23155:SF1193">
    <property type="entry name" value="DISEASE RESISTANCE PROTEIN RPP13-RELATED"/>
    <property type="match status" value="1"/>
</dbReference>
<dbReference type="InterPro" id="IPR036388">
    <property type="entry name" value="WH-like_DNA-bd_sf"/>
</dbReference>
<dbReference type="InterPro" id="IPR002182">
    <property type="entry name" value="NB-ARC"/>
</dbReference>
<feature type="domain" description="Disease resistance R13L4/SHOC-2-like LRR" evidence="8">
    <location>
        <begin position="515"/>
        <end position="786"/>
    </location>
</feature>
<evidence type="ECO:0000259" key="6">
    <source>
        <dbReference type="Pfam" id="PF18052"/>
    </source>
</evidence>
<feature type="domain" description="Disease resistance protein winged helix" evidence="7">
    <location>
        <begin position="425"/>
        <end position="495"/>
    </location>
</feature>
<dbReference type="InterPro" id="IPR032675">
    <property type="entry name" value="LRR_dom_sf"/>
</dbReference>
<dbReference type="Pfam" id="PF00931">
    <property type="entry name" value="NB-ARC"/>
    <property type="match status" value="1"/>
</dbReference>
<protein>
    <recommendedName>
        <fullName evidence="11">NB-ARC domain-containing protein</fullName>
    </recommendedName>
</protein>
<dbReference type="InterPro" id="IPR042197">
    <property type="entry name" value="Apaf_helical"/>
</dbReference>
<dbReference type="Gene3D" id="1.20.5.4130">
    <property type="match status" value="1"/>
</dbReference>
<dbReference type="Pfam" id="PF23598">
    <property type="entry name" value="LRR_14"/>
    <property type="match status" value="1"/>
</dbReference>
<reference evidence="10" key="1">
    <citation type="journal article" date="2019" name="Gigascience">
        <title>De novo genome assembly of the endangered Acer yangbiense, a plant species with extremely small populations endemic to Yunnan Province, China.</title>
        <authorList>
            <person name="Yang J."/>
            <person name="Wariss H.M."/>
            <person name="Tao L."/>
            <person name="Zhang R."/>
            <person name="Yun Q."/>
            <person name="Hollingsworth P."/>
            <person name="Dao Z."/>
            <person name="Luo G."/>
            <person name="Guo H."/>
            <person name="Ma Y."/>
            <person name="Sun W."/>
        </authorList>
    </citation>
    <scope>NUCLEOTIDE SEQUENCE [LARGE SCALE GENOMIC DNA]</scope>
    <source>
        <strain evidence="10">cv. Malutang</strain>
    </source>
</reference>
<evidence type="ECO:0000259" key="7">
    <source>
        <dbReference type="Pfam" id="PF23559"/>
    </source>
</evidence>
<comment type="caution">
    <text evidence="9">The sequence shown here is derived from an EMBL/GenBank/DDBJ whole genome shotgun (WGS) entry which is preliminary data.</text>
</comment>
<dbReference type="OrthoDB" id="3027644at2759"/>
<dbReference type="FunFam" id="3.40.50.300:FF:001091">
    <property type="entry name" value="Probable disease resistance protein At1g61300"/>
    <property type="match status" value="1"/>
</dbReference>